<comment type="pathway">
    <text evidence="2">Glycolipid biosynthesis; lipid IV(A) biosynthesis; lipid IV(A) from (3R)-3-hydroxytetradecanoyl-[acyl-carrier-protein] and UDP-N-acetyl-alpha-D-glucosamine: step 2/6.</text>
</comment>
<evidence type="ECO:0000256" key="9">
    <source>
        <dbReference type="ARBA" id="ARBA00022833"/>
    </source>
</evidence>
<dbReference type="GO" id="GO:0046872">
    <property type="term" value="F:metal ion binding"/>
    <property type="evidence" value="ECO:0007669"/>
    <property type="project" value="UniProtKB-KW"/>
</dbReference>
<evidence type="ECO:0000313" key="14">
    <source>
        <dbReference type="Proteomes" id="UP000054558"/>
    </source>
</evidence>
<dbReference type="EC" id="3.5.1.108" evidence="4"/>
<dbReference type="Proteomes" id="UP000054558">
    <property type="component" value="Unassembled WGS sequence"/>
</dbReference>
<dbReference type="SUPFAM" id="SSF54211">
    <property type="entry name" value="Ribosomal protein S5 domain 2-like"/>
    <property type="match status" value="2"/>
</dbReference>
<dbReference type="GO" id="GO:0103117">
    <property type="term" value="F:UDP-3-O-acyl-N-acetylglucosamine deacetylase activity"/>
    <property type="evidence" value="ECO:0000318"/>
    <property type="project" value="GO_Central"/>
</dbReference>
<evidence type="ECO:0000256" key="12">
    <source>
        <dbReference type="ARBA" id="ARBA00024987"/>
    </source>
</evidence>
<dbReference type="Gene3D" id="3.30.230.20">
    <property type="entry name" value="lpxc deacetylase, domain 1"/>
    <property type="match status" value="1"/>
</dbReference>
<reference evidence="13 14" key="1">
    <citation type="journal article" date="2014" name="Nat. Commun.">
        <title>Klebsormidium flaccidum genome reveals primary factors for plant terrestrial adaptation.</title>
        <authorList>
            <person name="Hori K."/>
            <person name="Maruyama F."/>
            <person name="Fujisawa T."/>
            <person name="Togashi T."/>
            <person name="Yamamoto N."/>
            <person name="Seo M."/>
            <person name="Sato S."/>
            <person name="Yamada T."/>
            <person name="Mori H."/>
            <person name="Tajima N."/>
            <person name="Moriyama T."/>
            <person name="Ikeuchi M."/>
            <person name="Watanabe M."/>
            <person name="Wada H."/>
            <person name="Kobayashi K."/>
            <person name="Saito M."/>
            <person name="Masuda T."/>
            <person name="Sasaki-Sekimoto Y."/>
            <person name="Mashiguchi K."/>
            <person name="Awai K."/>
            <person name="Shimojima M."/>
            <person name="Masuda S."/>
            <person name="Iwai M."/>
            <person name="Nobusawa T."/>
            <person name="Narise T."/>
            <person name="Kondo S."/>
            <person name="Saito H."/>
            <person name="Sato R."/>
            <person name="Murakawa M."/>
            <person name="Ihara Y."/>
            <person name="Oshima-Yamada Y."/>
            <person name="Ohtaka K."/>
            <person name="Satoh M."/>
            <person name="Sonobe K."/>
            <person name="Ishii M."/>
            <person name="Ohtani R."/>
            <person name="Kanamori-Sato M."/>
            <person name="Honoki R."/>
            <person name="Miyazaki D."/>
            <person name="Mochizuki H."/>
            <person name="Umetsu J."/>
            <person name="Higashi K."/>
            <person name="Shibata D."/>
            <person name="Kamiya Y."/>
            <person name="Sato N."/>
            <person name="Nakamura Y."/>
            <person name="Tabata S."/>
            <person name="Ida S."/>
            <person name="Kurokawa K."/>
            <person name="Ohta H."/>
        </authorList>
    </citation>
    <scope>NUCLEOTIDE SEQUENCE [LARGE SCALE GENOMIC DNA]</scope>
    <source>
        <strain evidence="13 14">NIES-2285</strain>
    </source>
</reference>
<name>A0A1Y1I7V2_KLENI</name>
<dbReference type="OrthoDB" id="10265200at2759"/>
<dbReference type="GO" id="GO:0016020">
    <property type="term" value="C:membrane"/>
    <property type="evidence" value="ECO:0007669"/>
    <property type="project" value="GOC"/>
</dbReference>
<dbReference type="NCBIfam" id="TIGR00325">
    <property type="entry name" value="lpxC"/>
    <property type="match status" value="1"/>
</dbReference>
<dbReference type="PANTHER" id="PTHR33694">
    <property type="entry name" value="UDP-3-O-ACYL-N-ACETYLGLUCOSAMINE DEACETYLASE 1, MITOCHONDRIAL-RELATED"/>
    <property type="match status" value="1"/>
</dbReference>
<keyword evidence="5" id="KW-0444">Lipid biosynthesis</keyword>
<evidence type="ECO:0000256" key="6">
    <source>
        <dbReference type="ARBA" id="ARBA00022556"/>
    </source>
</evidence>
<dbReference type="Pfam" id="PF03331">
    <property type="entry name" value="LpxC"/>
    <property type="match status" value="1"/>
</dbReference>
<dbReference type="InterPro" id="IPR020568">
    <property type="entry name" value="Ribosomal_Su5_D2-typ_SF"/>
</dbReference>
<dbReference type="HAMAP" id="MF_00388">
    <property type="entry name" value="LpxC"/>
    <property type="match status" value="1"/>
</dbReference>
<dbReference type="EMBL" id="DF237277">
    <property type="protein sequence ID" value="GAQ87054.1"/>
    <property type="molecule type" value="Genomic_DNA"/>
</dbReference>
<dbReference type="InterPro" id="IPR004463">
    <property type="entry name" value="UDP-acyl_GlcNac_deAcase"/>
</dbReference>
<evidence type="ECO:0000256" key="10">
    <source>
        <dbReference type="ARBA" id="ARBA00023098"/>
    </source>
</evidence>
<evidence type="ECO:0000256" key="1">
    <source>
        <dbReference type="ARBA" id="ARBA00001947"/>
    </source>
</evidence>
<comment type="cofactor">
    <cofactor evidence="1">
        <name>Zn(2+)</name>
        <dbReference type="ChEBI" id="CHEBI:29105"/>
    </cofactor>
</comment>
<dbReference type="InterPro" id="IPR015870">
    <property type="entry name" value="UDP-acyl_N-AcGlcN_deAcase_N"/>
</dbReference>
<accession>A0A1Y1I7V2</accession>
<comment type="function">
    <text evidence="12">Involved in the biosynthesis of lipid A, a phosphorylated glycolipid that in bacteria anchors the lipopolysaccharide to the outer membrane of the cell. Lipid A-like molecules in plants may serve as structural components of the outer membranes of mitochondria and/or chloroplasts, or may be involved in signal transduction or plant defense responses.</text>
</comment>
<evidence type="ECO:0000256" key="8">
    <source>
        <dbReference type="ARBA" id="ARBA00022801"/>
    </source>
</evidence>
<keyword evidence="7" id="KW-0479">Metal-binding</keyword>
<dbReference type="Gene3D" id="3.30.1700.10">
    <property type="entry name" value="lpxc deacetylase, domain 2"/>
    <property type="match status" value="1"/>
</dbReference>
<dbReference type="UniPathway" id="UPA00359">
    <property type="reaction ID" value="UER00478"/>
</dbReference>
<dbReference type="OMA" id="IVFYRSD"/>
<evidence type="ECO:0000256" key="5">
    <source>
        <dbReference type="ARBA" id="ARBA00022516"/>
    </source>
</evidence>
<dbReference type="STRING" id="105231.A0A1Y1I7V2"/>
<keyword evidence="8" id="KW-0378">Hydrolase</keyword>
<evidence type="ECO:0000313" key="13">
    <source>
        <dbReference type="EMBL" id="GAQ87054.1"/>
    </source>
</evidence>
<keyword evidence="14" id="KW-1185">Reference proteome</keyword>
<keyword evidence="9" id="KW-0862">Zinc</keyword>
<dbReference type="PANTHER" id="PTHR33694:SF1">
    <property type="entry name" value="UDP-3-O-ACYL-N-ACETYLGLUCOSAMINE DEACETYLASE 1, MITOCHONDRIAL-RELATED"/>
    <property type="match status" value="1"/>
</dbReference>
<organism evidence="13 14">
    <name type="scientific">Klebsormidium nitens</name>
    <name type="common">Green alga</name>
    <name type="synonym">Ulothrix nitens</name>
    <dbReference type="NCBI Taxonomy" id="105231"/>
    <lineage>
        <taxon>Eukaryota</taxon>
        <taxon>Viridiplantae</taxon>
        <taxon>Streptophyta</taxon>
        <taxon>Klebsormidiophyceae</taxon>
        <taxon>Klebsormidiales</taxon>
        <taxon>Klebsormidiaceae</taxon>
        <taxon>Klebsormidium</taxon>
    </lineage>
</organism>
<keyword evidence="6" id="KW-0441">Lipid A biosynthesis</keyword>
<protein>
    <recommendedName>
        <fullName evidence="4">UDP-3-O-acyl-N-acetylglucosamine deacetylase</fullName>
        <ecNumber evidence="4">3.5.1.108</ecNumber>
    </recommendedName>
</protein>
<comment type="catalytic activity">
    <reaction evidence="11">
        <text>a UDP-3-O-[(3R)-3-hydroxyacyl]-N-acetyl-alpha-D-glucosamine + H2O = a UDP-3-O-[(3R)-3-hydroxyacyl]-alpha-D-glucosamine + acetate</text>
        <dbReference type="Rhea" id="RHEA:67816"/>
        <dbReference type="ChEBI" id="CHEBI:15377"/>
        <dbReference type="ChEBI" id="CHEBI:30089"/>
        <dbReference type="ChEBI" id="CHEBI:137740"/>
        <dbReference type="ChEBI" id="CHEBI:173225"/>
        <dbReference type="EC" id="3.5.1.108"/>
    </reaction>
</comment>
<proteinExistence type="inferred from homology"/>
<comment type="similarity">
    <text evidence="3">Belongs to the LpxC family.</text>
</comment>
<dbReference type="InterPro" id="IPR011334">
    <property type="entry name" value="UDP-acyl_GlcNac_deAcase_C"/>
</dbReference>
<dbReference type="AlphaFoldDB" id="A0A1Y1I7V2"/>
<evidence type="ECO:0000256" key="11">
    <source>
        <dbReference type="ARBA" id="ARBA00024535"/>
    </source>
</evidence>
<dbReference type="GO" id="GO:0009245">
    <property type="term" value="P:lipid A biosynthetic process"/>
    <property type="evidence" value="ECO:0000318"/>
    <property type="project" value="GO_Central"/>
</dbReference>
<evidence type="ECO:0000256" key="7">
    <source>
        <dbReference type="ARBA" id="ARBA00022723"/>
    </source>
</evidence>
<evidence type="ECO:0000256" key="3">
    <source>
        <dbReference type="ARBA" id="ARBA00006170"/>
    </source>
</evidence>
<dbReference type="GO" id="GO:0005739">
    <property type="term" value="C:mitochondrion"/>
    <property type="evidence" value="ECO:0000318"/>
    <property type="project" value="GO_Central"/>
</dbReference>
<keyword evidence="10" id="KW-0443">Lipid metabolism</keyword>
<sequence length="398" mass="42394">MLRPIGQIAAPLAQQYGTSITQRATGLQRTATAIWRSLQGGIQPVQYANGARCIKIKVGHSGKTFGLGRQQDCVAKQPKLRTFSQASAVTNESVVSQRDDDAGQVSGVQTTLAVSITRRGVGLHSGVESIVTLLPAPAGTGRSFIVEGSNQSSQEIPAHVDYVSDTRLSTAVRAGDCTVQTVEHLLSALQGLGVHNVRVQMTGGNEIPLLDGSASGWVAACKEAGIVPAVDGNGKHVERRSRTLKEVVTVREGDAWVAGFPSARPMLTYGIHFPQVPAIGGPHWYTYTPEEGPGTSFENDVAPARTFGVFEQFEQLRVAGLIKGGSLENALVCSISKGWLNPPLRFPNEPCRHKLLDLIGDLALAEVDGSGFPNAHVVAYKASHTLHVKFAKALLQKM</sequence>
<evidence type="ECO:0000256" key="2">
    <source>
        <dbReference type="ARBA" id="ARBA00005002"/>
    </source>
</evidence>
<evidence type="ECO:0000256" key="4">
    <source>
        <dbReference type="ARBA" id="ARBA00012745"/>
    </source>
</evidence>
<gene>
    <name evidence="13" type="ORF">KFL_003280080</name>
</gene>
<dbReference type="GO" id="GO:2001289">
    <property type="term" value="P:lipid X metabolic process"/>
    <property type="evidence" value="ECO:0007669"/>
    <property type="project" value="UniProtKB-ARBA"/>
</dbReference>